<organism evidence="2 3">
    <name type="scientific">Moelleriella libera RCEF 2490</name>
    <dbReference type="NCBI Taxonomy" id="1081109"/>
    <lineage>
        <taxon>Eukaryota</taxon>
        <taxon>Fungi</taxon>
        <taxon>Dikarya</taxon>
        <taxon>Ascomycota</taxon>
        <taxon>Pezizomycotina</taxon>
        <taxon>Sordariomycetes</taxon>
        <taxon>Hypocreomycetidae</taxon>
        <taxon>Hypocreales</taxon>
        <taxon>Clavicipitaceae</taxon>
        <taxon>Moelleriella</taxon>
    </lineage>
</organism>
<protein>
    <submittedName>
        <fullName evidence="2">Uncharacterized protein</fullName>
    </submittedName>
</protein>
<comment type="caution">
    <text evidence="2">The sequence shown here is derived from an EMBL/GenBank/DDBJ whole genome shotgun (WGS) entry which is preliminary data.</text>
</comment>
<keyword evidence="1" id="KW-0472">Membrane</keyword>
<dbReference type="Proteomes" id="UP000078544">
    <property type="component" value="Unassembled WGS sequence"/>
</dbReference>
<dbReference type="AlphaFoldDB" id="A0A168E0I0"/>
<keyword evidence="1" id="KW-0812">Transmembrane</keyword>
<name>A0A168E0I0_9HYPO</name>
<keyword evidence="3" id="KW-1185">Reference proteome</keyword>
<dbReference type="EMBL" id="AZGY01000005">
    <property type="protein sequence ID" value="KZZ98294.1"/>
    <property type="molecule type" value="Genomic_DNA"/>
</dbReference>
<evidence type="ECO:0000313" key="2">
    <source>
        <dbReference type="EMBL" id="KZZ98294.1"/>
    </source>
</evidence>
<accession>A0A168E0I0</accession>
<keyword evidence="1" id="KW-1133">Transmembrane helix</keyword>
<evidence type="ECO:0000313" key="3">
    <source>
        <dbReference type="Proteomes" id="UP000078544"/>
    </source>
</evidence>
<feature type="transmembrane region" description="Helical" evidence="1">
    <location>
        <begin position="21"/>
        <end position="38"/>
    </location>
</feature>
<sequence>MSAPIRAASAAASAGRNTNRLLLAIMFTGSAAAVGTYVQRQLSTESRAMDRYFAAYNTPESEASRRRTFEGYPDPRTNFLNFLSWK</sequence>
<gene>
    <name evidence="2" type="ORF">AAL_02812</name>
</gene>
<dbReference type="OrthoDB" id="5188169at2759"/>
<proteinExistence type="predicted"/>
<reference evidence="2 3" key="1">
    <citation type="journal article" date="2016" name="Genome Biol. Evol.">
        <title>Divergent and convergent evolution of fungal pathogenicity.</title>
        <authorList>
            <person name="Shang Y."/>
            <person name="Xiao G."/>
            <person name="Zheng P."/>
            <person name="Cen K."/>
            <person name="Zhan S."/>
            <person name="Wang C."/>
        </authorList>
    </citation>
    <scope>NUCLEOTIDE SEQUENCE [LARGE SCALE GENOMIC DNA]</scope>
    <source>
        <strain evidence="2 3">RCEF 2490</strain>
    </source>
</reference>
<evidence type="ECO:0000256" key="1">
    <source>
        <dbReference type="SAM" id="Phobius"/>
    </source>
</evidence>